<name>C7MWM8_SACVD</name>
<evidence type="ECO:0000256" key="1">
    <source>
        <dbReference type="SAM" id="MobiDB-lite"/>
    </source>
</evidence>
<protein>
    <recommendedName>
        <fullName evidence="4">DUF3558 domain-containing protein</fullName>
    </recommendedName>
</protein>
<dbReference type="HOGENOM" id="CLU_097940_1_0_11"/>
<organism evidence="2 3">
    <name type="scientific">Saccharomonospora viridis (strain ATCC 15386 / DSM 43017 / JCM 3036 / CCUG 5913 / NBRC 12207 / NCIMB 9602 / P101)</name>
    <name type="common">Thermoactinomyces viridis</name>
    <dbReference type="NCBI Taxonomy" id="471857"/>
    <lineage>
        <taxon>Bacteria</taxon>
        <taxon>Bacillati</taxon>
        <taxon>Actinomycetota</taxon>
        <taxon>Actinomycetes</taxon>
        <taxon>Pseudonocardiales</taxon>
        <taxon>Pseudonocardiaceae</taxon>
        <taxon>Saccharomonospora</taxon>
    </lineage>
</organism>
<evidence type="ECO:0000313" key="3">
    <source>
        <dbReference type="Proteomes" id="UP000000841"/>
    </source>
</evidence>
<dbReference type="KEGG" id="svi:Svir_08270"/>
<dbReference type="RefSeq" id="WP_012796316.1">
    <property type="nucleotide sequence ID" value="NC_013159.1"/>
</dbReference>
<dbReference type="AlphaFoldDB" id="C7MWM8"/>
<evidence type="ECO:0000313" key="2">
    <source>
        <dbReference type="EMBL" id="ACU95887.1"/>
    </source>
</evidence>
<accession>C7MWM8</accession>
<evidence type="ECO:0008006" key="4">
    <source>
        <dbReference type="Google" id="ProtNLM"/>
    </source>
</evidence>
<feature type="compositionally biased region" description="Low complexity" evidence="1">
    <location>
        <begin position="22"/>
        <end position="53"/>
    </location>
</feature>
<proteinExistence type="predicted"/>
<keyword evidence="3" id="KW-1185">Reference proteome</keyword>
<dbReference type="InterPro" id="IPR024520">
    <property type="entry name" value="DUF3558"/>
</dbReference>
<dbReference type="eggNOG" id="ENOG5034BV7">
    <property type="taxonomic scope" value="Bacteria"/>
</dbReference>
<sequence length="211" mass="21952">MKRVSVTAAMTAAILVGVTGCSTTSDGTPTTPSTPSSRIPSSAESSAPALPHSGAPKVNNPLPESALPENPCDAFTRDQVEAALGSDAPEGERDDDFATGPMCDWTDSASATIITVFFSTKTGEGLSAVYANTKPQTDFWETLPPIHGFPAVMTSFEEASEASCHVIVGLADHYTVSASVANPRKPHATNCDSAERLADMLVGNLLQRAGR</sequence>
<feature type="region of interest" description="Disordered" evidence="1">
    <location>
        <begin position="20"/>
        <end position="72"/>
    </location>
</feature>
<dbReference type="PROSITE" id="PS51257">
    <property type="entry name" value="PROKAR_LIPOPROTEIN"/>
    <property type="match status" value="1"/>
</dbReference>
<gene>
    <name evidence="2" type="ordered locus">Svir_08270</name>
</gene>
<reference evidence="2 3" key="1">
    <citation type="journal article" date="2009" name="Stand. Genomic Sci.">
        <title>Complete genome sequence of Saccharomonospora viridis type strain (P101).</title>
        <authorList>
            <person name="Pati A."/>
            <person name="Sikorski J."/>
            <person name="Nolan M."/>
            <person name="Lapidus A."/>
            <person name="Copeland A."/>
            <person name="Glavina Del Rio T."/>
            <person name="Lucas S."/>
            <person name="Chen F."/>
            <person name="Tice H."/>
            <person name="Pitluck S."/>
            <person name="Cheng J.F."/>
            <person name="Chertkov O."/>
            <person name="Brettin T."/>
            <person name="Han C."/>
            <person name="Detter J.C."/>
            <person name="Kuske C."/>
            <person name="Bruce D."/>
            <person name="Goodwin L."/>
            <person name="Chain P."/>
            <person name="D'haeseleer P."/>
            <person name="Chen A."/>
            <person name="Palaniappan K."/>
            <person name="Ivanova N."/>
            <person name="Mavromatis K."/>
            <person name="Mikhailova N."/>
            <person name="Rohde M."/>
            <person name="Tindall B.J."/>
            <person name="Goker M."/>
            <person name="Bristow J."/>
            <person name="Eisen J.A."/>
            <person name="Markowitz V."/>
            <person name="Hugenholtz P."/>
            <person name="Kyrpides N.C."/>
            <person name="Klenk H.P."/>
        </authorList>
    </citation>
    <scope>NUCLEOTIDE SEQUENCE [LARGE SCALE GENOMIC DNA]</scope>
    <source>
        <strain evidence="3">ATCC 15386 / DSM 43017 / JCM 3036 / NBRC 12207 / P101</strain>
    </source>
</reference>
<dbReference type="EMBL" id="CP001683">
    <property type="protein sequence ID" value="ACU95887.1"/>
    <property type="molecule type" value="Genomic_DNA"/>
</dbReference>
<dbReference type="Proteomes" id="UP000000841">
    <property type="component" value="Chromosome"/>
</dbReference>
<dbReference type="Pfam" id="PF12079">
    <property type="entry name" value="DUF3558"/>
    <property type="match status" value="1"/>
</dbReference>